<feature type="region of interest" description="Disordered" evidence="16">
    <location>
        <begin position="511"/>
        <end position="530"/>
    </location>
</feature>
<feature type="short sequence motif" description="'KMSKS' region" evidence="15">
    <location>
        <begin position="302"/>
        <end position="306"/>
    </location>
</feature>
<dbReference type="NCBIfam" id="NF001100">
    <property type="entry name" value="PRK00133.1"/>
    <property type="match status" value="1"/>
</dbReference>
<dbReference type="PANTHER" id="PTHR45765:SF1">
    <property type="entry name" value="METHIONINE--TRNA LIGASE, CYTOPLASMIC"/>
    <property type="match status" value="1"/>
</dbReference>
<evidence type="ECO:0000256" key="15">
    <source>
        <dbReference type="HAMAP-Rule" id="MF_00098"/>
    </source>
</evidence>
<dbReference type="GO" id="GO:0005524">
    <property type="term" value="F:ATP binding"/>
    <property type="evidence" value="ECO:0007669"/>
    <property type="project" value="UniProtKB-UniRule"/>
</dbReference>
<evidence type="ECO:0000256" key="4">
    <source>
        <dbReference type="ARBA" id="ARBA00022490"/>
    </source>
</evidence>
<dbReference type="HAMAP" id="MF_00098">
    <property type="entry name" value="Met_tRNA_synth_type1"/>
    <property type="match status" value="1"/>
</dbReference>
<dbReference type="STRING" id="1903181.BTN85_1676"/>
<evidence type="ECO:0000256" key="6">
    <source>
        <dbReference type="ARBA" id="ARBA00022598"/>
    </source>
</evidence>
<keyword evidence="12 15" id="KW-0648">Protein biosynthesis</keyword>
<dbReference type="PROSITE" id="PS50886">
    <property type="entry name" value="TRBD"/>
    <property type="match status" value="1"/>
</dbReference>
<dbReference type="GO" id="GO:0046872">
    <property type="term" value="F:metal ion binding"/>
    <property type="evidence" value="ECO:0007669"/>
    <property type="project" value="UniProtKB-KW"/>
</dbReference>
<keyword evidence="7 15" id="KW-0479">Metal-binding</keyword>
<dbReference type="GO" id="GO:0005829">
    <property type="term" value="C:cytosol"/>
    <property type="evidence" value="ECO:0007669"/>
    <property type="project" value="TreeGrafter"/>
</dbReference>
<keyword evidence="4 15" id="KW-0963">Cytoplasm</keyword>
<dbReference type="InterPro" id="IPR041872">
    <property type="entry name" value="Anticodon_Met"/>
</dbReference>
<dbReference type="SUPFAM" id="SSF50249">
    <property type="entry name" value="Nucleic acid-binding proteins"/>
    <property type="match status" value="1"/>
</dbReference>
<comment type="caution">
    <text evidence="15">Lacks conserved residue(s) required for the propagation of feature annotation.</text>
</comment>
<sequence length="640" mass="74048">MVLPADIFARYHRMKGNDVLMVSGTDMHGTPISLKAEEEGVSPEKIANKYHKVIKNSLEEMEASYDLYTKTTTENHYETVQDFFLKLKENNYIYKKDMELFYCPNCEKFLPDRYVEGECPNCGAPGARGDQCDECSKTLEPTDLINPYCSRCGEKPEIRESEHYFLELSEFSEKLYDWIKSREDEWRDNVVNFTKQWIEEGLEDRPITRDMKWGVPIPDGEEGKCIYVWFDAVIGYLSATKEFTSDWEKYWKNDEAETYYFIGKDNIPFHSIIWPAMLMGYGELNLPYCVSANEFLNLEGKQFSTSRNWAVWLDDIPFDEDSIRYYLTAIMPERGDSNFTWKGFQEKNNEELVSTYGNFAHRVLTLIDSNFDKKIPDVDEFEKKDKKVFDRIEEIVEEVGEYIDSREFKKALNKMLKLASLGNQHLNEREPWNQEDPRNSLYTSACILKSLSILSAPFMPKASDKIWSMLGNSDSVHEQSWEEAKTPIEGDKINEPETLFDIVEDKEIKKQKSKLGKEKSSKEEKEKEKMNENNKITIQDFEDIDMRIGEIKEASEVKGSDTLMKLMVDIGDEERQIVAGLSGYYESSDLPGKKVVVLANLEEAEIFGVKSQGMVLAAVEGEEPFLLEPDDDPEVGSRIE</sequence>
<comment type="caution">
    <text evidence="18">The sequence shown here is derived from an EMBL/GenBank/DDBJ whole genome shotgun (WGS) entry which is preliminary data.</text>
</comment>
<dbReference type="AlphaFoldDB" id="A0A1Q6DXR8"/>
<evidence type="ECO:0000256" key="13">
    <source>
        <dbReference type="ARBA" id="ARBA00023146"/>
    </source>
</evidence>
<name>A0A1Q6DXR8_METT1</name>
<comment type="catalytic activity">
    <reaction evidence="14 15">
        <text>tRNA(Met) + L-methionine + ATP = L-methionyl-tRNA(Met) + AMP + diphosphate</text>
        <dbReference type="Rhea" id="RHEA:13481"/>
        <dbReference type="Rhea" id="RHEA-COMP:9667"/>
        <dbReference type="Rhea" id="RHEA-COMP:9698"/>
        <dbReference type="ChEBI" id="CHEBI:30616"/>
        <dbReference type="ChEBI" id="CHEBI:33019"/>
        <dbReference type="ChEBI" id="CHEBI:57844"/>
        <dbReference type="ChEBI" id="CHEBI:78442"/>
        <dbReference type="ChEBI" id="CHEBI:78530"/>
        <dbReference type="ChEBI" id="CHEBI:456215"/>
        <dbReference type="EC" id="6.1.1.10"/>
    </reaction>
</comment>
<keyword evidence="11 15" id="KW-0694">RNA-binding</keyword>
<organism evidence="18 19">
    <name type="scientific">Methanohalarchaeum thermophilum</name>
    <dbReference type="NCBI Taxonomy" id="1903181"/>
    <lineage>
        <taxon>Archaea</taxon>
        <taxon>Methanobacteriati</taxon>
        <taxon>Methanobacteriota</taxon>
        <taxon>Methanonatronarchaeia</taxon>
        <taxon>Methanonatronarchaeales</taxon>
        <taxon>Methanonatronarchaeaceae</taxon>
        <taxon>Candidatus Methanohalarchaeum</taxon>
    </lineage>
</organism>
<keyword evidence="9 15" id="KW-0862">Zinc</keyword>
<dbReference type="Pfam" id="PF09334">
    <property type="entry name" value="tRNA-synt_1g"/>
    <property type="match status" value="1"/>
</dbReference>
<dbReference type="GO" id="GO:0006431">
    <property type="term" value="P:methionyl-tRNA aminoacylation"/>
    <property type="evidence" value="ECO:0007669"/>
    <property type="project" value="UniProtKB-UniRule"/>
</dbReference>
<accession>A0A1Q6DXR8</accession>
<feature type="domain" description="TRNA-binding" evidence="17">
    <location>
        <begin position="540"/>
        <end position="640"/>
    </location>
</feature>
<dbReference type="CDD" id="cd02800">
    <property type="entry name" value="tRNA_bind_EcMetRS_like"/>
    <property type="match status" value="1"/>
</dbReference>
<dbReference type="CDD" id="cd00814">
    <property type="entry name" value="MetRS_core"/>
    <property type="match status" value="1"/>
</dbReference>
<dbReference type="InterPro" id="IPR014729">
    <property type="entry name" value="Rossmann-like_a/b/a_fold"/>
</dbReference>
<dbReference type="InterPro" id="IPR013155">
    <property type="entry name" value="M/V/L/I-tRNA-synth_anticd-bd"/>
</dbReference>
<dbReference type="InParanoid" id="A0A1Q6DXR8"/>
<keyword evidence="5 15" id="KW-0820">tRNA-binding</keyword>
<dbReference type="PRINTS" id="PR01041">
    <property type="entry name" value="TRNASYNTHMET"/>
</dbReference>
<keyword evidence="13 15" id="KW-0030">Aminoacyl-tRNA synthetase</keyword>
<dbReference type="GO" id="GO:0000049">
    <property type="term" value="F:tRNA binding"/>
    <property type="evidence" value="ECO:0007669"/>
    <property type="project" value="UniProtKB-UniRule"/>
</dbReference>
<keyword evidence="10 15" id="KW-0067">ATP-binding</keyword>
<dbReference type="CDD" id="cd07957">
    <property type="entry name" value="Anticodon_Ia_Met"/>
    <property type="match status" value="1"/>
</dbReference>
<dbReference type="GO" id="GO:0004825">
    <property type="term" value="F:methionine-tRNA ligase activity"/>
    <property type="evidence" value="ECO:0007669"/>
    <property type="project" value="UniProtKB-UniRule"/>
</dbReference>
<dbReference type="InterPro" id="IPR014758">
    <property type="entry name" value="Met-tRNA_synth"/>
</dbReference>
<comment type="cofactor">
    <cofactor evidence="15">
        <name>Zn(2+)</name>
        <dbReference type="ChEBI" id="CHEBI:29105"/>
    </cofactor>
    <text evidence="15">Binds 1 zinc ion per subunit.</text>
</comment>
<dbReference type="NCBIfam" id="TIGR00399">
    <property type="entry name" value="metG_C_term"/>
    <property type="match status" value="1"/>
</dbReference>
<dbReference type="Gene3D" id="2.20.28.20">
    <property type="entry name" value="Methionyl-tRNA synthetase, Zn-domain"/>
    <property type="match status" value="1"/>
</dbReference>
<evidence type="ECO:0000313" key="18">
    <source>
        <dbReference type="EMBL" id="OKY79169.1"/>
    </source>
</evidence>
<dbReference type="NCBIfam" id="TIGR00398">
    <property type="entry name" value="metG"/>
    <property type="match status" value="1"/>
</dbReference>
<evidence type="ECO:0000256" key="12">
    <source>
        <dbReference type="ARBA" id="ARBA00022917"/>
    </source>
</evidence>
<dbReference type="EMBL" id="MSDW01000001">
    <property type="protein sequence ID" value="OKY79169.1"/>
    <property type="molecule type" value="Genomic_DNA"/>
</dbReference>
<evidence type="ECO:0000256" key="8">
    <source>
        <dbReference type="ARBA" id="ARBA00022741"/>
    </source>
</evidence>
<feature type="binding site" evidence="15">
    <location>
        <position position="132"/>
    </location>
    <ligand>
        <name>Zn(2+)</name>
        <dbReference type="ChEBI" id="CHEBI:29105"/>
    </ligand>
</feature>
<dbReference type="Gene3D" id="3.40.50.620">
    <property type="entry name" value="HUPs"/>
    <property type="match status" value="1"/>
</dbReference>
<dbReference type="FunCoup" id="A0A1Q6DXR8">
    <property type="interactions" value="215"/>
</dbReference>
<dbReference type="Pfam" id="PF08264">
    <property type="entry name" value="Anticodon_1"/>
    <property type="match status" value="1"/>
</dbReference>
<evidence type="ECO:0000256" key="16">
    <source>
        <dbReference type="SAM" id="MobiDB-lite"/>
    </source>
</evidence>
<keyword evidence="8 15" id="KW-0547">Nucleotide-binding</keyword>
<protein>
    <recommendedName>
        <fullName evidence="15">Methionine--tRNA ligase</fullName>
        <ecNumber evidence="15">6.1.1.10</ecNumber>
    </recommendedName>
    <alternativeName>
        <fullName evidence="15">Methionyl-tRNA synthetase</fullName>
        <shortName evidence="15">MetRS</shortName>
    </alternativeName>
</protein>
<dbReference type="Gene3D" id="1.10.730.10">
    <property type="entry name" value="Isoleucyl-tRNA Synthetase, Domain 1"/>
    <property type="match status" value="1"/>
</dbReference>
<evidence type="ECO:0000256" key="9">
    <source>
        <dbReference type="ARBA" id="ARBA00022833"/>
    </source>
</evidence>
<evidence type="ECO:0000256" key="7">
    <source>
        <dbReference type="ARBA" id="ARBA00022723"/>
    </source>
</evidence>
<dbReference type="FunFam" id="2.20.28.20:FF:000001">
    <property type="entry name" value="Methionine--tRNA ligase"/>
    <property type="match status" value="1"/>
</dbReference>
<dbReference type="EC" id="6.1.1.10" evidence="15"/>
<dbReference type="SUPFAM" id="SSF57770">
    <property type="entry name" value="Methionyl-tRNA synthetase (MetRS), Zn-domain"/>
    <property type="match status" value="1"/>
</dbReference>
<dbReference type="InterPro" id="IPR029038">
    <property type="entry name" value="MetRS_Zn"/>
</dbReference>
<evidence type="ECO:0000256" key="11">
    <source>
        <dbReference type="ARBA" id="ARBA00022884"/>
    </source>
</evidence>
<feature type="binding site" evidence="15">
    <location>
        <position position="122"/>
    </location>
    <ligand>
        <name>Zn(2+)</name>
        <dbReference type="ChEBI" id="CHEBI:29105"/>
    </ligand>
</feature>
<proteinExistence type="inferred from homology"/>
<feature type="binding site" evidence="15">
    <location>
        <position position="119"/>
    </location>
    <ligand>
        <name>Zn(2+)</name>
        <dbReference type="ChEBI" id="CHEBI:29105"/>
    </ligand>
</feature>
<dbReference type="SUPFAM" id="SSF47323">
    <property type="entry name" value="Anticodon-binding domain of a subclass of class I aminoacyl-tRNA synthetases"/>
    <property type="match status" value="1"/>
</dbReference>
<dbReference type="InterPro" id="IPR002547">
    <property type="entry name" value="tRNA-bd_dom"/>
</dbReference>
<dbReference type="InterPro" id="IPR012340">
    <property type="entry name" value="NA-bd_OB-fold"/>
</dbReference>
<dbReference type="Gene3D" id="2.40.50.140">
    <property type="entry name" value="Nucleic acid-binding proteins"/>
    <property type="match status" value="1"/>
</dbReference>
<comment type="subunit">
    <text evidence="3 15">Homodimer.</text>
</comment>
<dbReference type="InterPro" id="IPR015413">
    <property type="entry name" value="Methionyl/Leucyl_tRNA_Synth"/>
</dbReference>
<evidence type="ECO:0000256" key="1">
    <source>
        <dbReference type="ARBA" id="ARBA00003314"/>
    </source>
</evidence>
<dbReference type="Proteomes" id="UP000185744">
    <property type="component" value="Unassembled WGS sequence"/>
</dbReference>
<comment type="similarity">
    <text evidence="15">Belongs to the class-I aminoacyl-tRNA synthetase family. MetG type 1 subfamily.</text>
</comment>
<feature type="binding site" evidence="15">
    <location>
        <position position="135"/>
    </location>
    <ligand>
        <name>Zn(2+)</name>
        <dbReference type="ChEBI" id="CHEBI:29105"/>
    </ligand>
</feature>
<dbReference type="InterPro" id="IPR023458">
    <property type="entry name" value="Met-tRNA_ligase_1"/>
</dbReference>
<evidence type="ECO:0000256" key="10">
    <source>
        <dbReference type="ARBA" id="ARBA00022840"/>
    </source>
</evidence>
<dbReference type="InterPro" id="IPR004495">
    <property type="entry name" value="Met-tRNA-synth_bsu_C"/>
</dbReference>
<evidence type="ECO:0000256" key="14">
    <source>
        <dbReference type="ARBA" id="ARBA00047364"/>
    </source>
</evidence>
<evidence type="ECO:0000256" key="2">
    <source>
        <dbReference type="ARBA" id="ARBA00004496"/>
    </source>
</evidence>
<comment type="subcellular location">
    <subcellularLocation>
        <location evidence="2 15">Cytoplasm</location>
    </subcellularLocation>
</comment>
<dbReference type="SUPFAM" id="SSF52374">
    <property type="entry name" value="Nucleotidylyl transferase"/>
    <property type="match status" value="1"/>
</dbReference>
<evidence type="ECO:0000256" key="3">
    <source>
        <dbReference type="ARBA" id="ARBA00011738"/>
    </source>
</evidence>
<reference evidence="18" key="1">
    <citation type="submission" date="2016-12" db="EMBL/GenBank/DDBJ databases">
        <title>Discovery of methanogenic haloarchaea.</title>
        <authorList>
            <person name="Sorokin D.Y."/>
            <person name="Makarova K.S."/>
            <person name="Abbas B."/>
            <person name="Ferrer M."/>
            <person name="Golyshin P.N."/>
        </authorList>
    </citation>
    <scope>NUCLEOTIDE SEQUENCE [LARGE SCALE GENOMIC DNA]</scope>
    <source>
        <strain evidence="18">HMET1</strain>
    </source>
</reference>
<evidence type="ECO:0000259" key="17">
    <source>
        <dbReference type="PROSITE" id="PS50886"/>
    </source>
</evidence>
<comment type="function">
    <text evidence="1 15">Is required not only for elongation of protein synthesis but also for the initiation of all mRNA translation through initiator tRNA(fMet) aminoacylation.</text>
</comment>
<evidence type="ECO:0000256" key="5">
    <source>
        <dbReference type="ARBA" id="ARBA00022555"/>
    </source>
</evidence>
<evidence type="ECO:0000313" key="19">
    <source>
        <dbReference type="Proteomes" id="UP000185744"/>
    </source>
</evidence>
<keyword evidence="19" id="KW-1185">Reference proteome</keyword>
<dbReference type="InterPro" id="IPR033911">
    <property type="entry name" value="MetRS_core"/>
</dbReference>
<keyword evidence="6 15" id="KW-0436">Ligase</keyword>
<feature type="binding site" evidence="15">
    <location>
        <position position="305"/>
    </location>
    <ligand>
        <name>ATP</name>
        <dbReference type="ChEBI" id="CHEBI:30616"/>
    </ligand>
</feature>
<dbReference type="PANTHER" id="PTHR45765">
    <property type="entry name" value="METHIONINE--TRNA LIGASE"/>
    <property type="match status" value="1"/>
</dbReference>
<dbReference type="FunFam" id="2.40.50.140:FF:000042">
    <property type="entry name" value="Methionine--tRNA ligase"/>
    <property type="match status" value="1"/>
</dbReference>
<dbReference type="Pfam" id="PF01588">
    <property type="entry name" value="tRNA_bind"/>
    <property type="match status" value="1"/>
</dbReference>
<gene>
    <name evidence="15" type="primary">metG</name>
    <name evidence="18" type="ORF">BTN85_1676</name>
</gene>
<dbReference type="InterPro" id="IPR009080">
    <property type="entry name" value="tRNAsynth_Ia_anticodon-bd"/>
</dbReference>